<dbReference type="AlphaFoldDB" id="A0A3F3Q4U3"/>
<sequence length="60" mass="7253">MERGRYSKRIAKMKKRTNAEKLIVNHRRHCEEDQQAYETTYLRAVSNFSWCSLFDFIPAK</sequence>
<evidence type="ECO:0000313" key="2">
    <source>
        <dbReference type="Proteomes" id="UP000253729"/>
    </source>
</evidence>
<organism evidence="1 2">
    <name type="scientific">Aspergillus welwitschiae</name>
    <dbReference type="NCBI Taxonomy" id="1341132"/>
    <lineage>
        <taxon>Eukaryota</taxon>
        <taxon>Fungi</taxon>
        <taxon>Dikarya</taxon>
        <taxon>Ascomycota</taxon>
        <taxon>Pezizomycotina</taxon>
        <taxon>Eurotiomycetes</taxon>
        <taxon>Eurotiomycetidae</taxon>
        <taxon>Eurotiales</taxon>
        <taxon>Aspergillaceae</taxon>
        <taxon>Aspergillus</taxon>
        <taxon>Aspergillus subgen. Circumdati</taxon>
    </lineage>
</organism>
<protein>
    <submittedName>
        <fullName evidence="1">Uncharacterized protein</fullName>
    </submittedName>
</protein>
<dbReference type="EMBL" id="KZ852046">
    <property type="protein sequence ID" value="RDH33716.1"/>
    <property type="molecule type" value="Genomic_DNA"/>
</dbReference>
<dbReference type="Proteomes" id="UP000253729">
    <property type="component" value="Unassembled WGS sequence"/>
</dbReference>
<dbReference type="GeneID" id="38134639"/>
<dbReference type="RefSeq" id="XP_026626738.1">
    <property type="nucleotide sequence ID" value="XM_026766283.1"/>
</dbReference>
<keyword evidence="2" id="KW-1185">Reference proteome</keyword>
<accession>A0A3F3Q4U3</accession>
<name>A0A3F3Q4U3_9EURO</name>
<evidence type="ECO:0000313" key="1">
    <source>
        <dbReference type="EMBL" id="RDH33716.1"/>
    </source>
</evidence>
<proteinExistence type="predicted"/>
<gene>
    <name evidence="1" type="ORF">BDQ94DRAFT_143634</name>
</gene>
<reference evidence="1 2" key="1">
    <citation type="submission" date="2018-07" db="EMBL/GenBank/DDBJ databases">
        <title>The genomes of Aspergillus section Nigri reveals drivers in fungal speciation.</title>
        <authorList>
            <consortium name="DOE Joint Genome Institute"/>
            <person name="Vesth T.C."/>
            <person name="Nybo J."/>
            <person name="Theobald S."/>
            <person name="Brandl J."/>
            <person name="Frisvad J.C."/>
            <person name="Nielsen K.F."/>
            <person name="Lyhne E.K."/>
            <person name="Kogle M.E."/>
            <person name="Kuo A."/>
            <person name="Riley R."/>
            <person name="Clum A."/>
            <person name="Nolan M."/>
            <person name="Lipzen A."/>
            <person name="Salamov A."/>
            <person name="Henrissat B."/>
            <person name="Wiebenga A."/>
            <person name="De vries R.P."/>
            <person name="Grigoriev I.V."/>
            <person name="Mortensen U.H."/>
            <person name="Andersen M.R."/>
            <person name="Baker S.E."/>
        </authorList>
    </citation>
    <scope>NUCLEOTIDE SEQUENCE [LARGE SCALE GENOMIC DNA]</scope>
    <source>
        <strain evidence="1 2">CBS 139.54b</strain>
    </source>
</reference>